<feature type="region of interest" description="Disordered" evidence="1">
    <location>
        <begin position="49"/>
        <end position="81"/>
    </location>
</feature>
<keyword evidence="3" id="KW-1185">Reference proteome</keyword>
<accession>A0A151J9R3</accession>
<name>A0A151J9R3_9HYME</name>
<reference evidence="2 3" key="1">
    <citation type="submission" date="2015-09" db="EMBL/GenBank/DDBJ databases">
        <title>Trachymyrmex cornetzi WGS genome.</title>
        <authorList>
            <person name="Nygaard S."/>
            <person name="Hu H."/>
            <person name="Boomsma J."/>
            <person name="Zhang G."/>
        </authorList>
    </citation>
    <scope>NUCLEOTIDE SEQUENCE [LARGE SCALE GENOMIC DNA]</scope>
    <source>
        <strain evidence="2">Tcor2-1</strain>
        <tissue evidence="2">Whole body</tissue>
    </source>
</reference>
<evidence type="ECO:0000313" key="3">
    <source>
        <dbReference type="Proteomes" id="UP000078492"/>
    </source>
</evidence>
<evidence type="ECO:0000313" key="2">
    <source>
        <dbReference type="EMBL" id="KYN21751.1"/>
    </source>
</evidence>
<protein>
    <submittedName>
        <fullName evidence="2">Uncharacterized protein</fullName>
    </submittedName>
</protein>
<dbReference type="AlphaFoldDB" id="A0A151J9R3"/>
<organism evidence="2 3">
    <name type="scientific">Trachymyrmex cornetzi</name>
    <dbReference type="NCBI Taxonomy" id="471704"/>
    <lineage>
        <taxon>Eukaryota</taxon>
        <taxon>Metazoa</taxon>
        <taxon>Ecdysozoa</taxon>
        <taxon>Arthropoda</taxon>
        <taxon>Hexapoda</taxon>
        <taxon>Insecta</taxon>
        <taxon>Pterygota</taxon>
        <taxon>Neoptera</taxon>
        <taxon>Endopterygota</taxon>
        <taxon>Hymenoptera</taxon>
        <taxon>Apocrita</taxon>
        <taxon>Aculeata</taxon>
        <taxon>Formicoidea</taxon>
        <taxon>Formicidae</taxon>
        <taxon>Myrmicinae</taxon>
        <taxon>Trachymyrmex</taxon>
    </lineage>
</organism>
<dbReference type="Proteomes" id="UP000078492">
    <property type="component" value="Unassembled WGS sequence"/>
</dbReference>
<evidence type="ECO:0000256" key="1">
    <source>
        <dbReference type="SAM" id="MobiDB-lite"/>
    </source>
</evidence>
<dbReference type="EMBL" id="KQ979392">
    <property type="protein sequence ID" value="KYN21751.1"/>
    <property type="molecule type" value="Genomic_DNA"/>
</dbReference>
<feature type="compositionally biased region" description="Basic and acidic residues" evidence="1">
    <location>
        <begin position="70"/>
        <end position="81"/>
    </location>
</feature>
<gene>
    <name evidence="2" type="ORF">ALC57_05870</name>
</gene>
<proteinExistence type="predicted"/>
<sequence length="81" mass="9564">MAKILGSLPEKFNALVTAHKLKVEQDTTKSSRKEDRAFEERDRVLLLPQIRSLHQGLPEEKERRRSRHPKQGEAEEQRIEY</sequence>